<organism evidence="1 2">
    <name type="scientific">Cannabis sativa</name>
    <name type="common">Hemp</name>
    <name type="synonym">Marijuana</name>
    <dbReference type="NCBI Taxonomy" id="3483"/>
    <lineage>
        <taxon>Eukaryota</taxon>
        <taxon>Viridiplantae</taxon>
        <taxon>Streptophyta</taxon>
        <taxon>Embryophyta</taxon>
        <taxon>Tracheophyta</taxon>
        <taxon>Spermatophyta</taxon>
        <taxon>Magnoliopsida</taxon>
        <taxon>eudicotyledons</taxon>
        <taxon>Gunneridae</taxon>
        <taxon>Pentapetalae</taxon>
        <taxon>rosids</taxon>
        <taxon>fabids</taxon>
        <taxon>Rosales</taxon>
        <taxon>Cannabaceae</taxon>
        <taxon>Cannabis</taxon>
    </lineage>
</organism>
<dbReference type="OMA" id="NMECKEQ"/>
<reference evidence="1" key="2">
    <citation type="submission" date="2021-03" db="UniProtKB">
        <authorList>
            <consortium name="EnsemblPlants"/>
        </authorList>
    </citation>
    <scope>IDENTIFICATION</scope>
</reference>
<evidence type="ECO:0000313" key="1">
    <source>
        <dbReference type="EnsemblPlants" id="cds.evm.model.05.1352"/>
    </source>
</evidence>
<dbReference type="Gramene" id="evm.model.05.1352">
    <property type="protein sequence ID" value="cds.evm.model.05.1352"/>
    <property type="gene ID" value="evm.TU.05.1352"/>
</dbReference>
<keyword evidence="2" id="KW-1185">Reference proteome</keyword>
<dbReference type="PANTHER" id="PTHR33710">
    <property type="entry name" value="BNAC02G09200D PROTEIN"/>
    <property type="match status" value="1"/>
</dbReference>
<dbReference type="EnsemblPlants" id="evm.model.05.1352">
    <property type="protein sequence ID" value="cds.evm.model.05.1352"/>
    <property type="gene ID" value="evm.TU.05.1352"/>
</dbReference>
<dbReference type="SUPFAM" id="SSF56219">
    <property type="entry name" value="DNase I-like"/>
    <property type="match status" value="1"/>
</dbReference>
<dbReference type="PANTHER" id="PTHR33710:SF81">
    <property type="entry name" value="ENDONUCLEASE_EXONUCLEASE_PHOSPHATASE DOMAIN-CONTAINING PROTEIN"/>
    <property type="match status" value="1"/>
</dbReference>
<dbReference type="Gene3D" id="3.60.10.10">
    <property type="entry name" value="Endonuclease/exonuclease/phosphatase"/>
    <property type="match status" value="1"/>
</dbReference>
<dbReference type="Proteomes" id="UP000596661">
    <property type="component" value="Chromosome 5"/>
</dbReference>
<evidence type="ECO:0000313" key="2">
    <source>
        <dbReference type="Proteomes" id="UP000596661"/>
    </source>
</evidence>
<dbReference type="AlphaFoldDB" id="A0A803PL03"/>
<dbReference type="InterPro" id="IPR036691">
    <property type="entry name" value="Endo/exonu/phosph_ase_sf"/>
</dbReference>
<accession>A0A803PL03</accession>
<name>A0A803PL03_CANSA</name>
<sequence>MFSGWCFTTNSAWHKGGRIIIAWNPLLFNTSIIKCTSQLIHLHIETVNKRYKFFTTFVYGFNDENGRKILWNDLRSIASPDPWIVFGDFNDILFKEERIGDRAKIGNSTTFIDCVSDCHLIDIKSSGCFFTWNNKQQSKDRIYSKIDRVMANQSWMDMFERAEAVILTEGAFDHTPAVLNTYKDFPSGKKPFKYFRMWTSYPSYNEEVKKKIWDQKITGTSMYQVVSKLKVVNVFFRKLNKEHYSDMPECYLVAQNQGGFVKGWFIAHNIMVFQDLIRQYGRKNARPNWRSTMNGSGNIAWEQLCKSKKDGGIGFQDIAKWNQAAIAKHVWAIASKKDNLWVKWVHNVYIEDEDWWGYEAPTHSSWYWKRLVSIKDLEERDFHLSKQICTLLPSRTENLAGMEVSEHTFAEYLERTQSSKTKQVQEKLLHCLYSCCCVQNMECKEQKILV</sequence>
<dbReference type="EMBL" id="UZAU01000530">
    <property type="status" value="NOT_ANNOTATED_CDS"/>
    <property type="molecule type" value="Genomic_DNA"/>
</dbReference>
<proteinExistence type="predicted"/>
<reference evidence="1" key="1">
    <citation type="submission" date="2018-11" db="EMBL/GenBank/DDBJ databases">
        <authorList>
            <person name="Grassa J C."/>
        </authorList>
    </citation>
    <scope>NUCLEOTIDE SEQUENCE [LARGE SCALE GENOMIC DNA]</scope>
</reference>
<protein>
    <submittedName>
        <fullName evidence="1">Uncharacterized protein</fullName>
    </submittedName>
</protein>